<evidence type="ECO:0000313" key="4">
    <source>
        <dbReference type="EMBL" id="MCM2389761.1"/>
    </source>
</evidence>
<dbReference type="Proteomes" id="UP001431429">
    <property type="component" value="Unassembled WGS sequence"/>
</dbReference>
<dbReference type="PANTHER" id="PTHR48081:SF8">
    <property type="entry name" value="ALPHA_BETA HYDROLASE FOLD-3 DOMAIN-CONTAINING PROTEIN-RELATED"/>
    <property type="match status" value="1"/>
</dbReference>
<evidence type="ECO:0000313" key="5">
    <source>
        <dbReference type="Proteomes" id="UP001431429"/>
    </source>
</evidence>
<dbReference type="Gene3D" id="3.40.50.1820">
    <property type="entry name" value="alpha/beta hydrolase"/>
    <property type="match status" value="1"/>
</dbReference>
<name>A0ABT0UN52_9ACTN</name>
<dbReference type="SUPFAM" id="SSF53474">
    <property type="entry name" value="alpha/beta-Hydrolases"/>
    <property type="match status" value="1"/>
</dbReference>
<dbReference type="PANTHER" id="PTHR48081">
    <property type="entry name" value="AB HYDROLASE SUPERFAMILY PROTEIN C4A8.06C"/>
    <property type="match status" value="1"/>
</dbReference>
<dbReference type="Pfam" id="PF07859">
    <property type="entry name" value="Abhydrolase_3"/>
    <property type="match status" value="1"/>
</dbReference>
<feature type="region of interest" description="Disordered" evidence="2">
    <location>
        <begin position="1"/>
        <end position="31"/>
    </location>
</feature>
<dbReference type="RefSeq" id="WP_250920107.1">
    <property type="nucleotide sequence ID" value="NZ_JAMQAW010000012.1"/>
</dbReference>
<sequence>MTIASPSDPMPARPAHAGTPPPFDPELEPALGPLSERLPAAITPGAIPALRRTLHRMRTPDEEIRRGGAIEFEERLVSGPPGAPDVPLLLCRPSGVRGPLPLVYFTHGGGMILGDNRNLIGEMLDWVVELEIVLVSVDYRLAPEHPYPAALDDVWAGLTWTVDHADELDADPGRVVVSGPSAGGGLTAALTLLARDRGGPRLAGQLLVCPMLDERNNTPSSHQMAGLGAWDRTSNNTGWDALLGPLRGTPDIPAYASPAHAQDLSGLPPTFLDVGSAETFRDEVVAFASGVWQAGGVAELHVWPGGFHGFDALVPEATLSKAARAARLRWLQRLLNG</sequence>
<proteinExistence type="predicted"/>
<dbReference type="EMBL" id="JAMQAW010000012">
    <property type="protein sequence ID" value="MCM2389761.1"/>
    <property type="molecule type" value="Genomic_DNA"/>
</dbReference>
<comment type="caution">
    <text evidence="4">The sequence shown here is derived from an EMBL/GenBank/DDBJ whole genome shotgun (WGS) entry which is preliminary data.</text>
</comment>
<accession>A0ABT0UN52</accession>
<organism evidence="4 5">
    <name type="scientific">Streptomyces albipurpureus</name>
    <dbReference type="NCBI Taxonomy" id="2897419"/>
    <lineage>
        <taxon>Bacteria</taxon>
        <taxon>Bacillati</taxon>
        <taxon>Actinomycetota</taxon>
        <taxon>Actinomycetes</taxon>
        <taxon>Kitasatosporales</taxon>
        <taxon>Streptomycetaceae</taxon>
        <taxon>Streptomyces</taxon>
    </lineage>
</organism>
<dbReference type="InterPro" id="IPR029058">
    <property type="entry name" value="AB_hydrolase_fold"/>
</dbReference>
<keyword evidence="1 4" id="KW-0378">Hydrolase</keyword>
<dbReference type="InterPro" id="IPR050300">
    <property type="entry name" value="GDXG_lipolytic_enzyme"/>
</dbReference>
<protein>
    <submittedName>
        <fullName evidence="4">Alpha/beta hydrolase</fullName>
    </submittedName>
</protein>
<reference evidence="4" key="1">
    <citation type="submission" date="2022-06" db="EMBL/GenBank/DDBJ databases">
        <title>Genome public.</title>
        <authorList>
            <person name="Sun Q."/>
        </authorList>
    </citation>
    <scope>NUCLEOTIDE SEQUENCE</scope>
    <source>
        <strain evidence="4">CWNU-1</strain>
    </source>
</reference>
<feature type="domain" description="Alpha/beta hydrolase fold-3" evidence="3">
    <location>
        <begin position="104"/>
        <end position="310"/>
    </location>
</feature>
<evidence type="ECO:0000259" key="3">
    <source>
        <dbReference type="Pfam" id="PF07859"/>
    </source>
</evidence>
<keyword evidence="5" id="KW-1185">Reference proteome</keyword>
<dbReference type="GO" id="GO:0016787">
    <property type="term" value="F:hydrolase activity"/>
    <property type="evidence" value="ECO:0007669"/>
    <property type="project" value="UniProtKB-KW"/>
</dbReference>
<gene>
    <name evidence="4" type="ORF">NBG84_15940</name>
</gene>
<evidence type="ECO:0000256" key="2">
    <source>
        <dbReference type="SAM" id="MobiDB-lite"/>
    </source>
</evidence>
<evidence type="ECO:0000256" key="1">
    <source>
        <dbReference type="ARBA" id="ARBA00022801"/>
    </source>
</evidence>
<dbReference type="InterPro" id="IPR013094">
    <property type="entry name" value="AB_hydrolase_3"/>
</dbReference>